<evidence type="ECO:0000313" key="2">
    <source>
        <dbReference type="EMBL" id="CAF0774721.1"/>
    </source>
</evidence>
<evidence type="ECO:0000313" key="3">
    <source>
        <dbReference type="Proteomes" id="UP000663852"/>
    </source>
</evidence>
<feature type="compositionally biased region" description="Basic residues" evidence="1">
    <location>
        <begin position="114"/>
        <end position="144"/>
    </location>
</feature>
<gene>
    <name evidence="2" type="ORF">EDS130_LOCUS3508</name>
</gene>
<name>A0A813R1Y4_ADIRI</name>
<evidence type="ECO:0000256" key="1">
    <source>
        <dbReference type="SAM" id="MobiDB-lite"/>
    </source>
</evidence>
<feature type="region of interest" description="Disordered" evidence="1">
    <location>
        <begin position="93"/>
        <end position="144"/>
    </location>
</feature>
<feature type="compositionally biased region" description="Basic residues" evidence="1">
    <location>
        <begin position="96"/>
        <end position="107"/>
    </location>
</feature>
<feature type="region of interest" description="Disordered" evidence="1">
    <location>
        <begin position="204"/>
        <end position="239"/>
    </location>
</feature>
<dbReference type="AlphaFoldDB" id="A0A813R1Y4"/>
<accession>A0A813R1Y4</accession>
<proteinExistence type="predicted"/>
<dbReference type="EMBL" id="CAJNOJ010000009">
    <property type="protein sequence ID" value="CAF0774721.1"/>
    <property type="molecule type" value="Genomic_DNA"/>
</dbReference>
<organism evidence="2 3">
    <name type="scientific">Adineta ricciae</name>
    <name type="common">Rotifer</name>
    <dbReference type="NCBI Taxonomy" id="249248"/>
    <lineage>
        <taxon>Eukaryota</taxon>
        <taxon>Metazoa</taxon>
        <taxon>Spiralia</taxon>
        <taxon>Gnathifera</taxon>
        <taxon>Rotifera</taxon>
        <taxon>Eurotatoria</taxon>
        <taxon>Bdelloidea</taxon>
        <taxon>Adinetida</taxon>
        <taxon>Adinetidae</taxon>
        <taxon>Adineta</taxon>
    </lineage>
</organism>
<sequence length="708" mass="81287">MTRIRKKNNTKCGSCCIEGRRLNMLIKTAVQQRSCSTTGNLFNIEVIEMNRKVSVKTVRQRNWMDDIQLLPDSIDKKLLDECSELIQNFIDNKRSSSSKRVRSKSKSPKYSITKNRKVAKKAPKQKSYHRRSKPTKLKHALRKKNLSPSFQYSSTASTNAYPYHTPSLPCYHSYGPIQCPKDKLPMPRDLWYRIVYSQLLEQQLMPSSKRKQKEGSFVNEEDCKKQSTESSVESNRSIDDSSVWHSMRREFCYLRCHWQENLDDKSISSSPRRQQTMNAAFSSPIIATKMLKLDDVPTPITKEESLFIAPSKSHKSYLINHLEYVPETLPLESEHDPGQSSEKTVLSTQSVHTELPIHPKILRSLSTDAALELILSNSNPSVPSIILLHNQPIIEESLLTTASLPSQVLPKIVSIEDVVEPPSAISDHPIYNQLVEYYQLQDVLRVELFKRLNRRLIHIRQALKRMSSNDIEIKLKYKRDALAKKRQTPVESLTTDERLAIAELELNVYEYAQAVVDTPSTQYIPMETTNESEIHRISSVSQISPVRKSAVSIQSFTSTFQIIQPSVISQSVALLSTTATQFSDKTEKLLSWTHPLLSYFMNNLFEHSIPLRKIQIHKQLARRYEHICAKAKEFNIEQLQTQIHAKSKGSYSMLIIKKQISCSMISALVQQKAIAKPTEEQCLRMAELKLCLFELAREQTERNQLNLE</sequence>
<comment type="caution">
    <text evidence="2">The sequence shown here is derived from an EMBL/GenBank/DDBJ whole genome shotgun (WGS) entry which is preliminary data.</text>
</comment>
<reference evidence="2" key="1">
    <citation type="submission" date="2021-02" db="EMBL/GenBank/DDBJ databases">
        <authorList>
            <person name="Nowell W R."/>
        </authorList>
    </citation>
    <scope>NUCLEOTIDE SEQUENCE</scope>
</reference>
<dbReference type="OrthoDB" id="10050865at2759"/>
<protein>
    <submittedName>
        <fullName evidence="2">Uncharacterized protein</fullName>
    </submittedName>
</protein>
<dbReference type="Proteomes" id="UP000663852">
    <property type="component" value="Unassembled WGS sequence"/>
</dbReference>